<dbReference type="EMBL" id="CAFAAB010000004">
    <property type="protein sequence ID" value="CAB4774054.1"/>
    <property type="molecule type" value="Genomic_DNA"/>
</dbReference>
<reference evidence="2" key="1">
    <citation type="submission" date="2020-05" db="EMBL/GenBank/DDBJ databases">
        <authorList>
            <person name="Chiriac C."/>
            <person name="Salcher M."/>
            <person name="Ghai R."/>
            <person name="Kavagutti S V."/>
        </authorList>
    </citation>
    <scope>NUCLEOTIDE SEQUENCE</scope>
</reference>
<name>A0A6J6VR89_9ZZZZ</name>
<feature type="transmembrane region" description="Helical" evidence="1">
    <location>
        <begin position="45"/>
        <end position="64"/>
    </location>
</feature>
<accession>A0A6J6VR89</accession>
<keyword evidence="1" id="KW-0812">Transmembrane</keyword>
<organism evidence="2">
    <name type="scientific">freshwater metagenome</name>
    <dbReference type="NCBI Taxonomy" id="449393"/>
    <lineage>
        <taxon>unclassified sequences</taxon>
        <taxon>metagenomes</taxon>
        <taxon>ecological metagenomes</taxon>
    </lineage>
</organism>
<keyword evidence="1" id="KW-0472">Membrane</keyword>
<dbReference type="AlphaFoldDB" id="A0A6J6VR89"/>
<gene>
    <name evidence="2" type="ORF">UFOPK2958_00081</name>
</gene>
<sequence>MKFVRGFGKFLFEFFIGDTPELFVLGVGVLATASALLHFLNAQALVIVLLPLMVFGGVLGSVLLERRRKSR</sequence>
<proteinExistence type="predicted"/>
<feature type="transmembrane region" description="Helical" evidence="1">
    <location>
        <begin position="21"/>
        <end position="39"/>
    </location>
</feature>
<evidence type="ECO:0000313" key="2">
    <source>
        <dbReference type="EMBL" id="CAB4774054.1"/>
    </source>
</evidence>
<keyword evidence="1" id="KW-1133">Transmembrane helix</keyword>
<evidence type="ECO:0000256" key="1">
    <source>
        <dbReference type="SAM" id="Phobius"/>
    </source>
</evidence>
<protein>
    <submittedName>
        <fullName evidence="2">Unannotated protein</fullName>
    </submittedName>
</protein>